<dbReference type="SUPFAM" id="SSF52058">
    <property type="entry name" value="L domain-like"/>
    <property type="match status" value="1"/>
</dbReference>
<dbReference type="InterPro" id="IPR001611">
    <property type="entry name" value="Leu-rich_rpt"/>
</dbReference>
<gene>
    <name evidence="11" type="primary">RLP52_11</name>
    <name evidence="11" type="ORF">CFP56_040315</name>
</gene>
<evidence type="ECO:0000256" key="8">
    <source>
        <dbReference type="ARBA" id="ARBA00023136"/>
    </source>
</evidence>
<dbReference type="Pfam" id="PF00560">
    <property type="entry name" value="LRR_1"/>
    <property type="match status" value="1"/>
</dbReference>
<reference evidence="11 12" key="1">
    <citation type="journal article" date="2018" name="Sci. Data">
        <title>The draft genome sequence of cork oak.</title>
        <authorList>
            <person name="Ramos A.M."/>
            <person name="Usie A."/>
            <person name="Barbosa P."/>
            <person name="Barros P.M."/>
            <person name="Capote T."/>
            <person name="Chaves I."/>
            <person name="Simoes F."/>
            <person name="Abreu I."/>
            <person name="Carrasquinho I."/>
            <person name="Faro C."/>
            <person name="Guimaraes J.B."/>
            <person name="Mendonca D."/>
            <person name="Nobrega F."/>
            <person name="Rodrigues L."/>
            <person name="Saibo N.J.M."/>
            <person name="Varela M.C."/>
            <person name="Egas C."/>
            <person name="Matos J."/>
            <person name="Miguel C.M."/>
            <person name="Oliveira M.M."/>
            <person name="Ricardo C.P."/>
            <person name="Goncalves S."/>
        </authorList>
    </citation>
    <scope>NUCLEOTIDE SEQUENCE [LARGE SCALE GENOMIC DNA]</scope>
    <source>
        <strain evidence="12">cv. HL8</strain>
    </source>
</reference>
<dbReference type="Pfam" id="PF05221">
    <property type="entry name" value="AdoHcyase"/>
    <property type="match status" value="1"/>
</dbReference>
<evidence type="ECO:0000256" key="4">
    <source>
        <dbReference type="ARBA" id="ARBA00022692"/>
    </source>
</evidence>
<keyword evidence="4" id="KW-0812">Transmembrane</keyword>
<evidence type="ECO:0000256" key="9">
    <source>
        <dbReference type="ARBA" id="ARBA00023170"/>
    </source>
</evidence>
<sequence length="339" mass="38670">MKQRLVGVSEETTTRVKRLYQMQANDTLLFPAINVNDSVTKSKIRIWGPFFLDLVYLLGFASNLIWKCTVFYQTGITNSTSEIPNDQNNYLPLFLLLLFGHANTESQLSDKEQTVLLKLKQHWQNPPSLSHWQNPLSLSHLNSFNSSHHCNWPEITCTNGLVTQLLLQNKNITQTVPPFICDLKNLTVIDLSYNFISQEARPLADYFNGTIPVDINRLSHLRHLNLGANSFYGNIPSSIGQLTELRTLQLFQCAFNGSFPREIGNLFELESLWLAYNVNMTAAEVPSSFTKLKKLNKQSDWKNSEQFVYAKEFKNQLSGEIPRVVEALNIDVIDLSIIN</sequence>
<keyword evidence="12" id="KW-1185">Reference proteome</keyword>
<dbReference type="EMBL" id="PKMF04000080">
    <property type="protein sequence ID" value="KAK7852078.1"/>
    <property type="molecule type" value="Genomic_DNA"/>
</dbReference>
<evidence type="ECO:0000256" key="2">
    <source>
        <dbReference type="ARBA" id="ARBA00022475"/>
    </source>
</evidence>
<dbReference type="InterPro" id="IPR032675">
    <property type="entry name" value="LRR_dom_sf"/>
</dbReference>
<proteinExistence type="predicted"/>
<dbReference type="Proteomes" id="UP000237347">
    <property type="component" value="Unassembled WGS sequence"/>
</dbReference>
<dbReference type="InterPro" id="IPR000043">
    <property type="entry name" value="Adenosylhomocysteinase-like"/>
</dbReference>
<keyword evidence="10" id="KW-0325">Glycoprotein</keyword>
<dbReference type="Gene3D" id="3.80.10.10">
    <property type="entry name" value="Ribonuclease Inhibitor"/>
    <property type="match status" value="1"/>
</dbReference>
<evidence type="ECO:0000256" key="3">
    <source>
        <dbReference type="ARBA" id="ARBA00022614"/>
    </source>
</evidence>
<accession>A0AAW0LK83</accession>
<comment type="subcellular location">
    <subcellularLocation>
        <location evidence="1">Cell membrane</location>
        <topology evidence="1">Single-pass type I membrane protein</topology>
    </subcellularLocation>
</comment>
<keyword evidence="6" id="KW-0677">Repeat</keyword>
<evidence type="ECO:0000256" key="6">
    <source>
        <dbReference type="ARBA" id="ARBA00022737"/>
    </source>
</evidence>
<keyword evidence="5" id="KW-0732">Signal</keyword>
<dbReference type="GO" id="GO:0005886">
    <property type="term" value="C:plasma membrane"/>
    <property type="evidence" value="ECO:0007669"/>
    <property type="project" value="UniProtKB-SubCell"/>
</dbReference>
<dbReference type="SUPFAM" id="SSF52283">
    <property type="entry name" value="Formate/glycerate dehydrogenase catalytic domain-like"/>
    <property type="match status" value="1"/>
</dbReference>
<keyword evidence="8" id="KW-0472">Membrane</keyword>
<dbReference type="FunFam" id="3.80.10.10:FF:000470">
    <property type="entry name" value="LRR receptor-like serine/threonine-protein kinase RPK2"/>
    <property type="match status" value="1"/>
</dbReference>
<name>A0AAW0LK83_QUESU</name>
<organism evidence="11 12">
    <name type="scientific">Quercus suber</name>
    <name type="common">Cork oak</name>
    <dbReference type="NCBI Taxonomy" id="58331"/>
    <lineage>
        <taxon>Eukaryota</taxon>
        <taxon>Viridiplantae</taxon>
        <taxon>Streptophyta</taxon>
        <taxon>Embryophyta</taxon>
        <taxon>Tracheophyta</taxon>
        <taxon>Spermatophyta</taxon>
        <taxon>Magnoliopsida</taxon>
        <taxon>eudicotyledons</taxon>
        <taxon>Gunneridae</taxon>
        <taxon>Pentapetalae</taxon>
        <taxon>rosids</taxon>
        <taxon>fabids</taxon>
        <taxon>Fagales</taxon>
        <taxon>Fagaceae</taxon>
        <taxon>Quercus</taxon>
    </lineage>
</organism>
<evidence type="ECO:0000256" key="10">
    <source>
        <dbReference type="ARBA" id="ARBA00023180"/>
    </source>
</evidence>
<evidence type="ECO:0000313" key="12">
    <source>
        <dbReference type="Proteomes" id="UP000237347"/>
    </source>
</evidence>
<keyword evidence="9" id="KW-0675">Receptor</keyword>
<dbReference type="InterPro" id="IPR042172">
    <property type="entry name" value="Adenosylhomocyst_ase-like_sf"/>
</dbReference>
<evidence type="ECO:0000256" key="1">
    <source>
        <dbReference type="ARBA" id="ARBA00004251"/>
    </source>
</evidence>
<dbReference type="GO" id="GO:0051606">
    <property type="term" value="P:detection of stimulus"/>
    <property type="evidence" value="ECO:0007669"/>
    <property type="project" value="UniProtKB-ARBA"/>
</dbReference>
<dbReference type="InterPro" id="IPR051848">
    <property type="entry name" value="PGIP"/>
</dbReference>
<comment type="caution">
    <text evidence="11">The sequence shown here is derived from an EMBL/GenBank/DDBJ whole genome shotgun (WGS) entry which is preliminary data.</text>
</comment>
<dbReference type="AlphaFoldDB" id="A0AAW0LK83"/>
<evidence type="ECO:0000313" key="11">
    <source>
        <dbReference type="EMBL" id="KAK7852078.1"/>
    </source>
</evidence>
<keyword evidence="3" id="KW-0433">Leucine-rich repeat</keyword>
<dbReference type="PANTHER" id="PTHR48059:SF4">
    <property type="entry name" value="POLYGALACTURONASE INHIBITOR 1-RELATED"/>
    <property type="match status" value="1"/>
</dbReference>
<protein>
    <submittedName>
        <fullName evidence="11">Receptor-like protein 52</fullName>
    </submittedName>
</protein>
<evidence type="ECO:0000256" key="7">
    <source>
        <dbReference type="ARBA" id="ARBA00022989"/>
    </source>
</evidence>
<keyword evidence="2" id="KW-1003">Cell membrane</keyword>
<dbReference type="Gene3D" id="3.40.50.1480">
    <property type="entry name" value="Adenosylhomocysteinase-like"/>
    <property type="match status" value="1"/>
</dbReference>
<evidence type="ECO:0000256" key="5">
    <source>
        <dbReference type="ARBA" id="ARBA00022729"/>
    </source>
</evidence>
<dbReference type="PANTHER" id="PTHR48059">
    <property type="entry name" value="POLYGALACTURONASE INHIBITOR 1"/>
    <property type="match status" value="1"/>
</dbReference>
<keyword evidence="7" id="KW-1133">Transmembrane helix</keyword>